<reference evidence="2 3" key="1">
    <citation type="journal article" date="2014" name="Agronomy (Basel)">
        <title>A Draft Genome Sequence for Ensete ventricosum, the Drought-Tolerant Tree Against Hunger.</title>
        <authorList>
            <person name="Harrison J."/>
            <person name="Moore K.A."/>
            <person name="Paszkiewicz K."/>
            <person name="Jones T."/>
            <person name="Grant M."/>
            <person name="Ambacheew D."/>
            <person name="Muzemil S."/>
            <person name="Studholme D.J."/>
        </authorList>
    </citation>
    <scope>NUCLEOTIDE SEQUENCE [LARGE SCALE GENOMIC DNA]</scope>
</reference>
<evidence type="ECO:0000313" key="2">
    <source>
        <dbReference type="EMBL" id="RRT46908.1"/>
    </source>
</evidence>
<evidence type="ECO:0000313" key="3">
    <source>
        <dbReference type="Proteomes" id="UP000287651"/>
    </source>
</evidence>
<sequence>MACRSMGSFFSRNFQSSGATPHRFSVGPNHHRPPFTDPTPPLTETHAPRSRGPHTSRGGGAGLRSNRHLVSRGTGSAGPNL</sequence>
<name>A0A426Y565_ENSVE</name>
<proteinExistence type="predicted"/>
<organism evidence="2 3">
    <name type="scientific">Ensete ventricosum</name>
    <name type="common">Abyssinian banana</name>
    <name type="synonym">Musa ensete</name>
    <dbReference type="NCBI Taxonomy" id="4639"/>
    <lineage>
        <taxon>Eukaryota</taxon>
        <taxon>Viridiplantae</taxon>
        <taxon>Streptophyta</taxon>
        <taxon>Embryophyta</taxon>
        <taxon>Tracheophyta</taxon>
        <taxon>Spermatophyta</taxon>
        <taxon>Magnoliopsida</taxon>
        <taxon>Liliopsida</taxon>
        <taxon>Zingiberales</taxon>
        <taxon>Musaceae</taxon>
        <taxon>Ensete</taxon>
    </lineage>
</organism>
<dbReference type="EMBL" id="AMZH03014872">
    <property type="protein sequence ID" value="RRT46908.1"/>
    <property type="molecule type" value="Genomic_DNA"/>
</dbReference>
<dbReference type="Proteomes" id="UP000287651">
    <property type="component" value="Unassembled WGS sequence"/>
</dbReference>
<protein>
    <submittedName>
        <fullName evidence="2">Uncharacterized protein</fullName>
    </submittedName>
</protein>
<feature type="compositionally biased region" description="Polar residues" evidence="1">
    <location>
        <begin position="8"/>
        <end position="19"/>
    </location>
</feature>
<accession>A0A426Y565</accession>
<comment type="caution">
    <text evidence="2">The sequence shown here is derived from an EMBL/GenBank/DDBJ whole genome shotgun (WGS) entry which is preliminary data.</text>
</comment>
<dbReference type="AlphaFoldDB" id="A0A426Y565"/>
<gene>
    <name evidence="2" type="ORF">B296_00054110</name>
</gene>
<evidence type="ECO:0000256" key="1">
    <source>
        <dbReference type="SAM" id="MobiDB-lite"/>
    </source>
</evidence>
<feature type="region of interest" description="Disordered" evidence="1">
    <location>
        <begin position="1"/>
        <end position="81"/>
    </location>
</feature>